<dbReference type="InterPro" id="IPR000914">
    <property type="entry name" value="SBP_5_dom"/>
</dbReference>
<evidence type="ECO:0000256" key="2">
    <source>
        <dbReference type="ARBA" id="ARBA00005695"/>
    </source>
</evidence>
<dbReference type="PANTHER" id="PTHR30290">
    <property type="entry name" value="PERIPLASMIC BINDING COMPONENT OF ABC TRANSPORTER"/>
    <property type="match status" value="1"/>
</dbReference>
<dbReference type="InterPro" id="IPR039424">
    <property type="entry name" value="SBP_5"/>
</dbReference>
<proteinExistence type="inferred from homology"/>
<dbReference type="GO" id="GO:1904680">
    <property type="term" value="F:peptide transmembrane transporter activity"/>
    <property type="evidence" value="ECO:0007669"/>
    <property type="project" value="TreeGrafter"/>
</dbReference>
<dbReference type="KEGG" id="aoz:HUE56_08500"/>
<evidence type="ECO:0000256" key="4">
    <source>
        <dbReference type="SAM" id="SignalP"/>
    </source>
</evidence>
<sequence>MPLPMPSLLRRSVLAASACLPLLAAADVGAAGAPTTLRMVPQADLKFLDPMFTTNYVTRNYGYLVFDTLFGLDSHGVPKPQMVESYTRSDDGLTWSFTLRPGLAFHDGAPVRAADCVASLQRWSKRDNYGRAMMAAGAQWRVEDERRFTLTLTQPFGLVLESLAKASGMIPVIMPERTASRSGDEPSNEAIGSGPYMFKRDEWVPGSKVVFVRNPAYVGRSEPADFLSGNRAGHIDRIEWLYLPDSNSATASLALGEVDMLELVPPDYIAPLRNDKTIQVRQGGAIQASMIVNHLHPPFNNPKIRQAVLHAIDQEKFLAAMGYPPDLRMKHCATFFICSGPNETSAGADAYMKPDIATAKRLLAESGYKGEPVVVLLPTDYAVLNAAALMVIQTLKDIGMNVTTQSMDWASVVARRARKDPPGAGGWSAYATYAASFDVNSPINNFMLGSACGNSMPGWPCDETLDKLRAEWIRADKPEERRARLDAFQERAYQTVPYIPLGQYASPYAVRNDVTNVDRLTGDVPQLWVLDKSPVTQ</sequence>
<name>A0A6N1AR47_9PROT</name>
<dbReference type="EMBL" id="CP054618">
    <property type="protein sequence ID" value="QKS50562.1"/>
    <property type="molecule type" value="Genomic_DNA"/>
</dbReference>
<evidence type="ECO:0000313" key="6">
    <source>
        <dbReference type="EMBL" id="QKS50562.1"/>
    </source>
</evidence>
<keyword evidence="7" id="KW-1185">Reference proteome</keyword>
<gene>
    <name evidence="6" type="ORF">HUE56_08500</name>
</gene>
<dbReference type="Gene3D" id="3.90.76.10">
    <property type="entry name" value="Dipeptide-binding Protein, Domain 1"/>
    <property type="match status" value="1"/>
</dbReference>
<dbReference type="CDD" id="cd08502">
    <property type="entry name" value="PBP2_NikA_DppA_OppA_like_16"/>
    <property type="match status" value="1"/>
</dbReference>
<dbReference type="RefSeq" id="WP_149199859.1">
    <property type="nucleotide sequence ID" value="NZ_BSOV01000013.1"/>
</dbReference>
<reference evidence="6 7" key="1">
    <citation type="submission" date="2020-06" db="EMBL/GenBank/DDBJ databases">
        <title>Complete genome of Azosprillum oryzae KACC14407.</title>
        <authorList>
            <person name="Kim M."/>
            <person name="Park Y.-J."/>
            <person name="Shin J.-H."/>
        </authorList>
    </citation>
    <scope>NUCLEOTIDE SEQUENCE [LARGE SCALE GENOMIC DNA]</scope>
    <source>
        <strain evidence="6 7">KACC 14407</strain>
        <plasmid evidence="6 7">unnamed4</plasmid>
    </source>
</reference>
<evidence type="ECO:0000259" key="5">
    <source>
        <dbReference type="Pfam" id="PF00496"/>
    </source>
</evidence>
<evidence type="ECO:0000256" key="1">
    <source>
        <dbReference type="ARBA" id="ARBA00004418"/>
    </source>
</evidence>
<dbReference type="Gene3D" id="3.40.190.10">
    <property type="entry name" value="Periplasmic binding protein-like II"/>
    <property type="match status" value="1"/>
</dbReference>
<dbReference type="InterPro" id="IPR030678">
    <property type="entry name" value="Peptide/Ni-bd"/>
</dbReference>
<evidence type="ECO:0000256" key="3">
    <source>
        <dbReference type="ARBA" id="ARBA00022729"/>
    </source>
</evidence>
<dbReference type="PIRSF" id="PIRSF002741">
    <property type="entry name" value="MppA"/>
    <property type="match status" value="1"/>
</dbReference>
<dbReference type="Proteomes" id="UP000509702">
    <property type="component" value="Plasmid unnamed4"/>
</dbReference>
<keyword evidence="3 4" id="KW-0732">Signal</keyword>
<organism evidence="6 7">
    <name type="scientific">Azospirillum oryzae</name>
    <dbReference type="NCBI Taxonomy" id="286727"/>
    <lineage>
        <taxon>Bacteria</taxon>
        <taxon>Pseudomonadati</taxon>
        <taxon>Pseudomonadota</taxon>
        <taxon>Alphaproteobacteria</taxon>
        <taxon>Rhodospirillales</taxon>
        <taxon>Azospirillaceae</taxon>
        <taxon>Azospirillum</taxon>
    </lineage>
</organism>
<evidence type="ECO:0000313" key="7">
    <source>
        <dbReference type="Proteomes" id="UP000509702"/>
    </source>
</evidence>
<keyword evidence="6" id="KW-0614">Plasmid</keyword>
<dbReference type="GO" id="GO:0030288">
    <property type="term" value="C:outer membrane-bounded periplasmic space"/>
    <property type="evidence" value="ECO:0007669"/>
    <property type="project" value="UniProtKB-ARBA"/>
</dbReference>
<dbReference type="GO" id="GO:0015833">
    <property type="term" value="P:peptide transport"/>
    <property type="evidence" value="ECO:0007669"/>
    <property type="project" value="TreeGrafter"/>
</dbReference>
<feature type="signal peptide" evidence="4">
    <location>
        <begin position="1"/>
        <end position="26"/>
    </location>
</feature>
<accession>A0A6N1AR47</accession>
<feature type="chain" id="PRO_5028940724" evidence="4">
    <location>
        <begin position="27"/>
        <end position="537"/>
    </location>
</feature>
<dbReference type="AlphaFoldDB" id="A0A6N1AR47"/>
<dbReference type="SUPFAM" id="SSF53850">
    <property type="entry name" value="Periplasmic binding protein-like II"/>
    <property type="match status" value="1"/>
</dbReference>
<feature type="domain" description="Solute-binding protein family 5" evidence="5">
    <location>
        <begin position="78"/>
        <end position="421"/>
    </location>
</feature>
<dbReference type="GO" id="GO:0043190">
    <property type="term" value="C:ATP-binding cassette (ABC) transporter complex"/>
    <property type="evidence" value="ECO:0007669"/>
    <property type="project" value="InterPro"/>
</dbReference>
<protein>
    <submittedName>
        <fullName evidence="6">ABC transporter substrate-binding protein</fullName>
    </submittedName>
</protein>
<comment type="subcellular location">
    <subcellularLocation>
        <location evidence="1">Periplasm</location>
    </subcellularLocation>
</comment>
<geneLocation type="plasmid" evidence="6 7">
    <name>unnamed4</name>
</geneLocation>
<comment type="similarity">
    <text evidence="2">Belongs to the bacterial solute-binding protein 5 family.</text>
</comment>
<dbReference type="Pfam" id="PF00496">
    <property type="entry name" value="SBP_bac_5"/>
    <property type="match status" value="1"/>
</dbReference>
<dbReference type="PANTHER" id="PTHR30290:SF38">
    <property type="entry name" value="D,D-DIPEPTIDE-BINDING PERIPLASMIC PROTEIN DDPA-RELATED"/>
    <property type="match status" value="1"/>
</dbReference>
<dbReference type="Gene3D" id="3.10.105.10">
    <property type="entry name" value="Dipeptide-binding Protein, Domain 3"/>
    <property type="match status" value="1"/>
</dbReference>
<dbReference type="OrthoDB" id="7232729at2"/>